<gene>
    <name evidence="6" type="ordered locus">Mthe_0711</name>
</gene>
<dbReference type="STRING" id="349307.Mthe_0711"/>
<evidence type="ECO:0000256" key="3">
    <source>
        <dbReference type="ARBA" id="ARBA00023157"/>
    </source>
</evidence>
<dbReference type="PROSITE" id="PS51352">
    <property type="entry name" value="THIOREDOXIN_2"/>
    <property type="match status" value="1"/>
</dbReference>
<keyword evidence="7" id="KW-1185">Reference proteome</keyword>
<accession>A0B727</accession>
<feature type="domain" description="Thioredoxin" evidence="5">
    <location>
        <begin position="15"/>
        <end position="138"/>
    </location>
</feature>
<dbReference type="InterPro" id="IPR017937">
    <property type="entry name" value="Thioredoxin_CS"/>
</dbReference>
<dbReference type="InterPro" id="IPR005746">
    <property type="entry name" value="Thioredoxin"/>
</dbReference>
<dbReference type="GO" id="GO:0015035">
    <property type="term" value="F:protein-disulfide reductase activity"/>
    <property type="evidence" value="ECO:0007669"/>
    <property type="project" value="InterPro"/>
</dbReference>
<dbReference type="Proteomes" id="UP000000674">
    <property type="component" value="Chromosome"/>
</dbReference>
<dbReference type="SUPFAM" id="SSF52833">
    <property type="entry name" value="Thioredoxin-like"/>
    <property type="match status" value="1"/>
</dbReference>
<dbReference type="NCBIfam" id="TIGR01068">
    <property type="entry name" value="thioredoxin"/>
    <property type="match status" value="1"/>
</dbReference>
<dbReference type="EMBL" id="CP000477">
    <property type="protein sequence ID" value="ABK14501.1"/>
    <property type="molecule type" value="Genomic_DNA"/>
</dbReference>
<evidence type="ECO:0000256" key="2">
    <source>
        <dbReference type="ARBA" id="ARBA00022982"/>
    </source>
</evidence>
<proteinExistence type="predicted"/>
<dbReference type="Pfam" id="PF00085">
    <property type="entry name" value="Thioredoxin"/>
    <property type="match status" value="1"/>
</dbReference>
<dbReference type="PANTHER" id="PTHR45663:SF11">
    <property type="entry name" value="GEO12009P1"/>
    <property type="match status" value="1"/>
</dbReference>
<dbReference type="RefSeq" id="WP_011695897.1">
    <property type="nucleotide sequence ID" value="NC_008553.1"/>
</dbReference>
<dbReference type="PANTHER" id="PTHR45663">
    <property type="entry name" value="GEO12009P1"/>
    <property type="match status" value="1"/>
</dbReference>
<dbReference type="GeneID" id="4463484"/>
<dbReference type="KEGG" id="mtp:Mthe_0711"/>
<dbReference type="InterPro" id="IPR013766">
    <property type="entry name" value="Thioredoxin_domain"/>
</dbReference>
<evidence type="ECO:0000256" key="4">
    <source>
        <dbReference type="ARBA" id="ARBA00023284"/>
    </source>
</evidence>
<keyword evidence="3" id="KW-1015">Disulfide bond</keyword>
<evidence type="ECO:0000313" key="6">
    <source>
        <dbReference type="EMBL" id="ABK14501.1"/>
    </source>
</evidence>
<dbReference type="GO" id="GO:0005737">
    <property type="term" value="C:cytoplasm"/>
    <property type="evidence" value="ECO:0007669"/>
    <property type="project" value="TreeGrafter"/>
</dbReference>
<dbReference type="AlphaFoldDB" id="A0B727"/>
<keyword evidence="2" id="KW-0249">Electron transport</keyword>
<dbReference type="InterPro" id="IPR036249">
    <property type="entry name" value="Thioredoxin-like_sf"/>
</dbReference>
<evidence type="ECO:0000259" key="5">
    <source>
        <dbReference type="PROSITE" id="PS51352"/>
    </source>
</evidence>
<dbReference type="HOGENOM" id="CLU_090389_10_1_2"/>
<protein>
    <submittedName>
        <fullName evidence="6">Thioredoxin</fullName>
    </submittedName>
</protein>
<name>A0B727_METTP</name>
<dbReference type="PROSITE" id="PS00194">
    <property type="entry name" value="THIOREDOXIN_1"/>
    <property type="match status" value="1"/>
</dbReference>
<dbReference type="FunFam" id="3.40.30.10:FF:000001">
    <property type="entry name" value="Thioredoxin"/>
    <property type="match status" value="1"/>
</dbReference>
<dbReference type="CDD" id="cd02947">
    <property type="entry name" value="TRX_family"/>
    <property type="match status" value="1"/>
</dbReference>
<keyword evidence="4" id="KW-0676">Redox-active center</keyword>
<dbReference type="PRINTS" id="PR00421">
    <property type="entry name" value="THIOREDOXIN"/>
</dbReference>
<organism evidence="6 7">
    <name type="scientific">Methanothrix thermoacetophila (strain DSM 6194 / JCM 14653 / NBRC 101360 / PT)</name>
    <name type="common">Methanosaeta thermophila</name>
    <dbReference type="NCBI Taxonomy" id="349307"/>
    <lineage>
        <taxon>Archaea</taxon>
        <taxon>Methanobacteriati</taxon>
        <taxon>Methanobacteriota</taxon>
        <taxon>Stenosarchaea group</taxon>
        <taxon>Methanomicrobia</taxon>
        <taxon>Methanotrichales</taxon>
        <taxon>Methanotrichaceae</taxon>
        <taxon>Methanothrix</taxon>
    </lineage>
</organism>
<reference evidence="6 7" key="1">
    <citation type="submission" date="2006-10" db="EMBL/GenBank/DDBJ databases">
        <title>Complete sequence of Methanosaeta thermophila PT.</title>
        <authorList>
            <consortium name="US DOE Joint Genome Institute"/>
            <person name="Copeland A."/>
            <person name="Lucas S."/>
            <person name="Lapidus A."/>
            <person name="Barry K."/>
            <person name="Detter J.C."/>
            <person name="Glavina del Rio T."/>
            <person name="Hammon N."/>
            <person name="Israni S."/>
            <person name="Pitluck S."/>
            <person name="Chain P."/>
            <person name="Malfatti S."/>
            <person name="Shin M."/>
            <person name="Vergez L."/>
            <person name="Schmutz J."/>
            <person name="Larimer F."/>
            <person name="Land M."/>
            <person name="Hauser L."/>
            <person name="Kyrpides N."/>
            <person name="Kim E."/>
            <person name="Smith K.S."/>
            <person name="Ingram-Smith C."/>
            <person name="Richardson P."/>
        </authorList>
    </citation>
    <scope>NUCLEOTIDE SEQUENCE [LARGE SCALE GENOMIC DNA]</scope>
    <source>
        <strain evidence="7">DSM 6194 / JCM 14653 / NBRC 101360 / PT</strain>
    </source>
</reference>
<dbReference type="OrthoDB" id="35385at2157"/>
<evidence type="ECO:0000313" key="7">
    <source>
        <dbReference type="Proteomes" id="UP000000674"/>
    </source>
</evidence>
<keyword evidence="1" id="KW-0813">Transport</keyword>
<sequence>MDELDEIRRKKLEELKRELAARSQGTPTIEYPDRPVLVTDSSIDAGIRQYPVFVVDCWAEWCGPCRAIAPVIDEMARELKGRVVFGKLNVDQNPLTSRKYGITAIPTLLVFRNGRLVDRLVGAYPKQILMSRVRKYLD</sequence>
<dbReference type="Gene3D" id="3.40.30.10">
    <property type="entry name" value="Glutaredoxin"/>
    <property type="match status" value="1"/>
</dbReference>
<evidence type="ECO:0000256" key="1">
    <source>
        <dbReference type="ARBA" id="ARBA00022448"/>
    </source>
</evidence>